<evidence type="ECO:0000313" key="11">
    <source>
        <dbReference type="Proteomes" id="UP000261905"/>
    </source>
</evidence>
<evidence type="ECO:0000256" key="7">
    <source>
        <dbReference type="ARBA" id="ARBA00023012"/>
    </source>
</evidence>
<feature type="domain" description="Histidine kinase" evidence="9">
    <location>
        <begin position="520"/>
        <end position="618"/>
    </location>
</feature>
<name>A0A371PJQ0_9BACL</name>
<dbReference type="GO" id="GO:0000155">
    <property type="term" value="F:phosphorelay sensor kinase activity"/>
    <property type="evidence" value="ECO:0007669"/>
    <property type="project" value="InterPro"/>
</dbReference>
<dbReference type="Pfam" id="PF06580">
    <property type="entry name" value="His_kinase"/>
    <property type="match status" value="1"/>
</dbReference>
<feature type="transmembrane region" description="Helical" evidence="8">
    <location>
        <begin position="291"/>
        <end position="310"/>
    </location>
</feature>
<dbReference type="OrthoDB" id="9815750at2"/>
<dbReference type="GO" id="GO:0005524">
    <property type="term" value="F:ATP binding"/>
    <property type="evidence" value="ECO:0007669"/>
    <property type="project" value="UniProtKB-KW"/>
</dbReference>
<dbReference type="Pfam" id="PF07696">
    <property type="entry name" value="7TMR-DISMED2"/>
    <property type="match status" value="1"/>
</dbReference>
<feature type="transmembrane region" description="Helical" evidence="8">
    <location>
        <begin position="194"/>
        <end position="216"/>
    </location>
</feature>
<dbReference type="InterPro" id="IPR004358">
    <property type="entry name" value="Sig_transdc_His_kin-like_C"/>
</dbReference>
<keyword evidence="4" id="KW-0547">Nucleotide-binding</keyword>
<evidence type="ECO:0000256" key="1">
    <source>
        <dbReference type="ARBA" id="ARBA00000085"/>
    </source>
</evidence>
<feature type="transmembrane region" description="Helical" evidence="8">
    <location>
        <begin position="375"/>
        <end position="398"/>
    </location>
</feature>
<evidence type="ECO:0000256" key="8">
    <source>
        <dbReference type="SAM" id="Phobius"/>
    </source>
</evidence>
<evidence type="ECO:0000256" key="2">
    <source>
        <dbReference type="ARBA" id="ARBA00012438"/>
    </source>
</evidence>
<keyword evidence="7" id="KW-0902">Two-component regulatory system</keyword>
<feature type="transmembrane region" description="Helical" evidence="8">
    <location>
        <begin position="260"/>
        <end position="279"/>
    </location>
</feature>
<dbReference type="InterPro" id="IPR003594">
    <property type="entry name" value="HATPase_dom"/>
</dbReference>
<dbReference type="PRINTS" id="PR00344">
    <property type="entry name" value="BCTRLSENSOR"/>
</dbReference>
<gene>
    <name evidence="10" type="ORF">DX130_02785</name>
</gene>
<dbReference type="InterPro" id="IPR050640">
    <property type="entry name" value="Bact_2-comp_sensor_kinase"/>
</dbReference>
<proteinExistence type="predicted"/>
<dbReference type="EMBL" id="QUBQ01000001">
    <property type="protein sequence ID" value="REK76007.1"/>
    <property type="molecule type" value="Genomic_DNA"/>
</dbReference>
<feature type="transmembrane region" description="Helical" evidence="8">
    <location>
        <begin position="228"/>
        <end position="248"/>
    </location>
</feature>
<accession>A0A371PJQ0</accession>
<keyword evidence="8" id="KW-1133">Transmembrane helix</keyword>
<dbReference type="AlphaFoldDB" id="A0A371PJQ0"/>
<dbReference type="Gene3D" id="2.60.40.2380">
    <property type="match status" value="1"/>
</dbReference>
<dbReference type="PANTHER" id="PTHR34220">
    <property type="entry name" value="SENSOR HISTIDINE KINASE YPDA"/>
    <property type="match status" value="1"/>
</dbReference>
<evidence type="ECO:0000256" key="5">
    <source>
        <dbReference type="ARBA" id="ARBA00022777"/>
    </source>
</evidence>
<dbReference type="PANTHER" id="PTHR34220:SF7">
    <property type="entry name" value="SENSOR HISTIDINE KINASE YPDA"/>
    <property type="match status" value="1"/>
</dbReference>
<evidence type="ECO:0000259" key="9">
    <source>
        <dbReference type="PROSITE" id="PS50109"/>
    </source>
</evidence>
<dbReference type="PROSITE" id="PS50109">
    <property type="entry name" value="HIS_KIN"/>
    <property type="match status" value="1"/>
</dbReference>
<protein>
    <recommendedName>
        <fullName evidence="2">histidine kinase</fullName>
        <ecNumber evidence="2">2.7.13.3</ecNumber>
    </recommendedName>
</protein>
<dbReference type="Proteomes" id="UP000261905">
    <property type="component" value="Unassembled WGS sequence"/>
</dbReference>
<dbReference type="EC" id="2.7.13.3" evidence="2"/>
<evidence type="ECO:0000313" key="10">
    <source>
        <dbReference type="EMBL" id="REK76007.1"/>
    </source>
</evidence>
<feature type="transmembrane region" description="Helical" evidence="8">
    <location>
        <begin position="316"/>
        <end position="335"/>
    </location>
</feature>
<dbReference type="Pfam" id="PF02518">
    <property type="entry name" value="HATPase_c"/>
    <property type="match status" value="1"/>
</dbReference>
<keyword evidence="6" id="KW-0067">ATP-binding</keyword>
<dbReference type="InterPro" id="IPR011623">
    <property type="entry name" value="7TMR_DISM_rcpt_extracell_dom1"/>
</dbReference>
<organism evidence="10 11">
    <name type="scientific">Paenibacillus paeoniae</name>
    <dbReference type="NCBI Taxonomy" id="2292705"/>
    <lineage>
        <taxon>Bacteria</taxon>
        <taxon>Bacillati</taxon>
        <taxon>Bacillota</taxon>
        <taxon>Bacilli</taxon>
        <taxon>Bacillales</taxon>
        <taxon>Paenibacillaceae</taxon>
        <taxon>Paenibacillus</taxon>
    </lineage>
</organism>
<feature type="transmembrane region" description="Helical" evidence="8">
    <location>
        <begin position="21"/>
        <end position="42"/>
    </location>
</feature>
<feature type="transmembrane region" description="Helical" evidence="8">
    <location>
        <begin position="347"/>
        <end position="369"/>
    </location>
</feature>
<reference evidence="10 11" key="1">
    <citation type="submission" date="2018-08" db="EMBL/GenBank/DDBJ databases">
        <title>Paenibacillus sp. M4BSY-1, whole genome shotgun sequence.</title>
        <authorList>
            <person name="Tuo L."/>
        </authorList>
    </citation>
    <scope>NUCLEOTIDE SEQUENCE [LARGE SCALE GENOMIC DNA]</scope>
    <source>
        <strain evidence="10 11">M4BSY-1</strain>
    </source>
</reference>
<dbReference type="SUPFAM" id="SSF55874">
    <property type="entry name" value="ATPase domain of HSP90 chaperone/DNA topoisomerase II/histidine kinase"/>
    <property type="match status" value="1"/>
</dbReference>
<keyword evidence="11" id="KW-1185">Reference proteome</keyword>
<keyword evidence="3" id="KW-0808">Transferase</keyword>
<dbReference type="InterPro" id="IPR036890">
    <property type="entry name" value="HATPase_C_sf"/>
</dbReference>
<keyword evidence="8" id="KW-0812">Transmembrane</keyword>
<dbReference type="Pfam" id="PF07695">
    <property type="entry name" value="7TMR-DISM_7TM"/>
    <property type="match status" value="1"/>
</dbReference>
<dbReference type="InterPro" id="IPR010559">
    <property type="entry name" value="Sig_transdc_His_kin_internal"/>
</dbReference>
<evidence type="ECO:0000256" key="4">
    <source>
        <dbReference type="ARBA" id="ARBA00022741"/>
    </source>
</evidence>
<dbReference type="GO" id="GO:0016020">
    <property type="term" value="C:membrane"/>
    <property type="evidence" value="ECO:0007669"/>
    <property type="project" value="InterPro"/>
</dbReference>
<keyword evidence="5" id="KW-0418">Kinase</keyword>
<evidence type="ECO:0000256" key="6">
    <source>
        <dbReference type="ARBA" id="ARBA00022840"/>
    </source>
</evidence>
<sequence>MNRHRPSLLGSMFMRSESTIFSMKIMTILLAISLCTAFVFVINFQDANKSNDDIRMEILQDHSGNMTLSDVRASDQFAALPGNYSKVGYSPVPLWFKIKVNRYNADEINYLTINNPLFEDVTIYLPTSNDYVTSHFGYAYKSNSDEIGYVYPVFKIPPHFDQHQYIYMTSQSLYGQNFMVGLVNDDLFRKTSMINIWAGGIFFGILAALLFYNLVMGLAIKNKSFIKYCFYVFTTLLWNAATTGLLNVTGFKYAYWIAEYSTGIGILMSLAIVIFMRDIFQTQTRFPRIDFCLKLLIVYFPITLLLFFFISKELGAFGAIASSVVFVLYFIIMFKGIRNKTIRSPQLITAWLLCLVSVILFYLMVFGLLPQSYIIINYLFFLSCASAIAFALSLAEIINQLNAEKQRNQVLFENSEIQSRQFELAFIRAQIDPHFVHNTLNVIEGVIAENKEKAGSLVNDLSHYLRSIFDYSNSERFISIHEELDAVKFYVRIEQARFPDKIIVNYEIDPGIQLKVPRLVIQPLVENAIKHGIRKRKMAGTVTIRVKELEHGYLIEVEDDGVGIEDADKYKLLEYSSGKGIGLANINARLKAEYGTQLQIVSEKGKGTAVRFDIPIKEQL</sequence>
<dbReference type="InterPro" id="IPR005467">
    <property type="entry name" value="His_kinase_dom"/>
</dbReference>
<dbReference type="Gene3D" id="3.30.565.10">
    <property type="entry name" value="Histidine kinase-like ATPase, C-terminal domain"/>
    <property type="match status" value="1"/>
</dbReference>
<keyword evidence="8" id="KW-0472">Membrane</keyword>
<evidence type="ECO:0000256" key="3">
    <source>
        <dbReference type="ARBA" id="ARBA00022679"/>
    </source>
</evidence>
<dbReference type="SMART" id="SM00387">
    <property type="entry name" value="HATPase_c"/>
    <property type="match status" value="1"/>
</dbReference>
<dbReference type="InterPro" id="IPR011622">
    <property type="entry name" value="7TMR_DISM_rcpt_extracell_dom2"/>
</dbReference>
<comment type="caution">
    <text evidence="10">The sequence shown here is derived from an EMBL/GenBank/DDBJ whole genome shotgun (WGS) entry which is preliminary data.</text>
</comment>
<comment type="catalytic activity">
    <reaction evidence="1">
        <text>ATP + protein L-histidine = ADP + protein N-phospho-L-histidine.</text>
        <dbReference type="EC" id="2.7.13.3"/>
    </reaction>
</comment>